<protein>
    <recommendedName>
        <fullName evidence="10">Hexosyltransferase</fullName>
        <ecNumber evidence="10">2.4.1.-</ecNumber>
    </recommendedName>
</protein>
<keyword evidence="6" id="KW-0735">Signal-anchor</keyword>
<keyword evidence="7" id="KW-1133">Transmembrane helix</keyword>
<evidence type="ECO:0000256" key="8">
    <source>
        <dbReference type="ARBA" id="ARBA00023034"/>
    </source>
</evidence>
<dbReference type="AlphaFoldDB" id="A0A8S3AW83"/>
<dbReference type="GO" id="GO:0006493">
    <property type="term" value="P:protein O-linked glycosylation"/>
    <property type="evidence" value="ECO:0007669"/>
    <property type="project" value="TreeGrafter"/>
</dbReference>
<comment type="subcellular location">
    <subcellularLocation>
        <location evidence="1 10">Golgi apparatus membrane</location>
        <topology evidence="1 10">Single-pass type II membrane protein</topology>
    </subcellularLocation>
</comment>
<keyword evidence="8 10" id="KW-0333">Golgi apparatus</keyword>
<comment type="similarity">
    <text evidence="2 10">Belongs to the glycosyltransferase 31 family.</text>
</comment>
<dbReference type="GO" id="GO:0016758">
    <property type="term" value="F:hexosyltransferase activity"/>
    <property type="evidence" value="ECO:0007669"/>
    <property type="project" value="InterPro"/>
</dbReference>
<dbReference type="EC" id="2.4.1.-" evidence="10"/>
<dbReference type="PANTHER" id="PTHR11214:SF334">
    <property type="entry name" value="HEXOSYLTRANSFERASE"/>
    <property type="match status" value="1"/>
</dbReference>
<accession>A0A8S3AW83</accession>
<dbReference type="Pfam" id="PF01762">
    <property type="entry name" value="Galactosyl_T"/>
    <property type="match status" value="1"/>
</dbReference>
<dbReference type="PANTHER" id="PTHR11214">
    <property type="entry name" value="BETA-1,3-N-ACETYLGLUCOSAMINYLTRANSFERASE"/>
    <property type="match status" value="1"/>
</dbReference>
<evidence type="ECO:0000256" key="9">
    <source>
        <dbReference type="ARBA" id="ARBA00023136"/>
    </source>
</evidence>
<proteinExistence type="inferred from homology"/>
<feature type="non-terminal residue" evidence="11">
    <location>
        <position position="1"/>
    </location>
</feature>
<reference evidence="11" key="1">
    <citation type="submission" date="2021-02" db="EMBL/GenBank/DDBJ databases">
        <authorList>
            <person name="Nowell W R."/>
        </authorList>
    </citation>
    <scope>NUCLEOTIDE SEQUENCE</scope>
</reference>
<evidence type="ECO:0000256" key="5">
    <source>
        <dbReference type="ARBA" id="ARBA00022692"/>
    </source>
</evidence>
<organism evidence="11 12">
    <name type="scientific">Rotaria magnacalcarata</name>
    <dbReference type="NCBI Taxonomy" id="392030"/>
    <lineage>
        <taxon>Eukaryota</taxon>
        <taxon>Metazoa</taxon>
        <taxon>Spiralia</taxon>
        <taxon>Gnathifera</taxon>
        <taxon>Rotifera</taxon>
        <taxon>Eurotatoria</taxon>
        <taxon>Bdelloidea</taxon>
        <taxon>Philodinida</taxon>
        <taxon>Philodinidae</taxon>
        <taxon>Rotaria</taxon>
    </lineage>
</organism>
<evidence type="ECO:0000256" key="4">
    <source>
        <dbReference type="ARBA" id="ARBA00022679"/>
    </source>
</evidence>
<keyword evidence="5" id="KW-0812">Transmembrane</keyword>
<dbReference type="Proteomes" id="UP000681720">
    <property type="component" value="Unassembled WGS sequence"/>
</dbReference>
<evidence type="ECO:0000313" key="11">
    <source>
        <dbReference type="EMBL" id="CAF4744836.1"/>
    </source>
</evidence>
<sequence length="81" mass="9727">KYYCPGIQYIFKADEDIHLNTPLLTRVISEYMKNETIAQIPTMFGWFRHKSRVDRNGRYLVTEEEYPGFYYPPYTFGIGYL</sequence>
<dbReference type="InterPro" id="IPR002659">
    <property type="entry name" value="Glyco_trans_31"/>
</dbReference>
<dbReference type="GO" id="GO:0000139">
    <property type="term" value="C:Golgi membrane"/>
    <property type="evidence" value="ECO:0007669"/>
    <property type="project" value="UniProtKB-SubCell"/>
</dbReference>
<evidence type="ECO:0000256" key="3">
    <source>
        <dbReference type="ARBA" id="ARBA00022676"/>
    </source>
</evidence>
<keyword evidence="9" id="KW-0472">Membrane</keyword>
<evidence type="ECO:0000256" key="6">
    <source>
        <dbReference type="ARBA" id="ARBA00022968"/>
    </source>
</evidence>
<name>A0A8S3AW83_9BILA</name>
<evidence type="ECO:0000256" key="1">
    <source>
        <dbReference type="ARBA" id="ARBA00004323"/>
    </source>
</evidence>
<keyword evidence="3 10" id="KW-0328">Glycosyltransferase</keyword>
<evidence type="ECO:0000256" key="10">
    <source>
        <dbReference type="RuleBase" id="RU363063"/>
    </source>
</evidence>
<evidence type="ECO:0000313" key="12">
    <source>
        <dbReference type="Proteomes" id="UP000681720"/>
    </source>
</evidence>
<gene>
    <name evidence="11" type="ORF">GIL414_LOCUS44894</name>
</gene>
<evidence type="ECO:0000256" key="7">
    <source>
        <dbReference type="ARBA" id="ARBA00022989"/>
    </source>
</evidence>
<keyword evidence="4" id="KW-0808">Transferase</keyword>
<comment type="caution">
    <text evidence="11">The sequence shown here is derived from an EMBL/GenBank/DDBJ whole genome shotgun (WGS) entry which is preliminary data.</text>
</comment>
<evidence type="ECO:0000256" key="2">
    <source>
        <dbReference type="ARBA" id="ARBA00008661"/>
    </source>
</evidence>
<feature type="non-terminal residue" evidence="11">
    <location>
        <position position="81"/>
    </location>
</feature>
<dbReference type="EMBL" id="CAJOBJ010136639">
    <property type="protein sequence ID" value="CAF4744836.1"/>
    <property type="molecule type" value="Genomic_DNA"/>
</dbReference>